<comment type="caution">
    <text evidence="4">The sequence shown here is derived from an EMBL/GenBank/DDBJ whole genome shotgun (WGS) entry which is preliminary data.</text>
</comment>
<evidence type="ECO:0000259" key="2">
    <source>
        <dbReference type="Pfam" id="PF18961"/>
    </source>
</evidence>
<keyword evidence="1" id="KW-0732">Signal</keyword>
<dbReference type="SUPFAM" id="SSF48208">
    <property type="entry name" value="Six-hairpin glycosidases"/>
    <property type="match status" value="1"/>
</dbReference>
<dbReference type="Pfam" id="PF18961">
    <property type="entry name" value="DUF5703_N"/>
    <property type="match status" value="1"/>
</dbReference>
<dbReference type="PANTHER" id="PTHR31084">
    <property type="entry name" value="ALPHA-L-FUCOSIDASE 2"/>
    <property type="match status" value="1"/>
</dbReference>
<organism evidence="4 5">
    <name type="scientific">Mucilaginibacter yixingensis</name>
    <dbReference type="NCBI Taxonomy" id="1295612"/>
    <lineage>
        <taxon>Bacteria</taxon>
        <taxon>Pseudomonadati</taxon>
        <taxon>Bacteroidota</taxon>
        <taxon>Sphingobacteriia</taxon>
        <taxon>Sphingobacteriales</taxon>
        <taxon>Sphingobacteriaceae</taxon>
        <taxon>Mucilaginibacter</taxon>
    </lineage>
</organism>
<dbReference type="EMBL" id="QAOQ01000008">
    <property type="protein sequence ID" value="PTQ93545.1"/>
    <property type="molecule type" value="Genomic_DNA"/>
</dbReference>
<dbReference type="PANTHER" id="PTHR31084:SF0">
    <property type="entry name" value="ALPHA-L-FUCOSIDASE 2"/>
    <property type="match status" value="1"/>
</dbReference>
<dbReference type="Proteomes" id="UP000244168">
    <property type="component" value="Unassembled WGS sequence"/>
</dbReference>
<feature type="signal peptide" evidence="1">
    <location>
        <begin position="1"/>
        <end position="23"/>
    </location>
</feature>
<reference evidence="4 5" key="1">
    <citation type="submission" date="2018-04" db="EMBL/GenBank/DDBJ databases">
        <title>Genomic Encyclopedia of Archaeal and Bacterial Type Strains, Phase II (KMG-II): from individual species to whole genera.</title>
        <authorList>
            <person name="Goeker M."/>
        </authorList>
    </citation>
    <scope>NUCLEOTIDE SEQUENCE [LARGE SCALE GENOMIC DNA]</scope>
    <source>
        <strain evidence="4 5">DSM 26809</strain>
    </source>
</reference>
<keyword evidence="5" id="KW-1185">Reference proteome</keyword>
<evidence type="ECO:0000259" key="3">
    <source>
        <dbReference type="Pfam" id="PF22124"/>
    </source>
</evidence>
<dbReference type="Gene3D" id="1.50.10.10">
    <property type="match status" value="1"/>
</dbReference>
<protein>
    <submittedName>
        <fullName evidence="4">Uncharacterized protein</fullName>
    </submittedName>
</protein>
<proteinExistence type="predicted"/>
<dbReference type="InterPro" id="IPR054363">
    <property type="entry name" value="GH95_cat"/>
</dbReference>
<evidence type="ECO:0000313" key="5">
    <source>
        <dbReference type="Proteomes" id="UP000244168"/>
    </source>
</evidence>
<dbReference type="RefSeq" id="WP_146166597.1">
    <property type="nucleotide sequence ID" value="NZ_CP160205.1"/>
</dbReference>
<evidence type="ECO:0000313" key="4">
    <source>
        <dbReference type="EMBL" id="PTQ93545.1"/>
    </source>
</evidence>
<feature type="chain" id="PRO_5015538501" evidence="1">
    <location>
        <begin position="24"/>
        <end position="768"/>
    </location>
</feature>
<feature type="domain" description="Glycosyl hydrolase family 95 catalytic" evidence="3">
    <location>
        <begin position="374"/>
        <end position="576"/>
    </location>
</feature>
<accession>A0A2T5J5K8</accession>
<dbReference type="OrthoDB" id="101302at2"/>
<name>A0A2T5J5K8_9SPHI</name>
<dbReference type="AlphaFoldDB" id="A0A2T5J5K8"/>
<sequence length="768" mass="85258">MYLKLSRSLLTLSLLSLGSVALAQTAKPATNPQPTANNVTWHTLGTNENDSMPLGNGDIAANVWTEQNGDLIILLAKADAWAENGQIVKLGRVRIKLAPNPFADTVGFTQTLQLERGGIEINRGQNKISVWIDANNPVVHVQAALATAGKMSATAEFWRKTEPISAFAQDSSFAAVMSGQHQPRLKPDVTFPADANRVAWCHYNADSYYPYLMKQEHLESLLKKYPDPLYQRAFGAVLSGQGFVKTDANTLTSAKAQQSLRLDIVALGETAAASPASWHQHIMKLADNASSIDLTAARKAHDQWWADFWNRSWVHVSGSEEAQKVSQGYAIQRFMVAASSRGEIPAKFNGGLFTVGHDMAEGKEDKDNHSPDYRAWGESYWNQNNRLLYWPLIATGDTDLLQPWFTMYTKPLAFQKDRNQLYYHHAGASYPETMQFWGMPRLGDFGKDNPTNEIVSHWQKYHIQGTLEVIAQMLDQYDYYGDKAFVRASLVPFADAIVTYYDLHWQRDANGKINISPTQSLETYQLTAVNPTPDIAGLMSIIPRLLALPSDLTTAEQRTAWAKTLHDLPPIPVGKTAKGKLPPLGEGDPDGKPTILPAEKYGKPGNSENPELYVAFPYRIYGVGKPGLELAQDTYAARRSPQNTCWGQDGTQSSILGLTSEAKKAAIAEFNNYGDQRFKWFWKPAHDYIPDLDNGGDGMITLQNMLIQCDGKRIQLTPAWPSDWTADFKLHAPYQTTIEAHVEKGKVTKLHVSPASRAADVVIVKARN</sequence>
<feature type="domain" description="DUF5703" evidence="2">
    <location>
        <begin position="40"/>
        <end position="314"/>
    </location>
</feature>
<dbReference type="GO" id="GO:0005975">
    <property type="term" value="P:carbohydrate metabolic process"/>
    <property type="evidence" value="ECO:0007669"/>
    <property type="project" value="InterPro"/>
</dbReference>
<dbReference type="InterPro" id="IPR012341">
    <property type="entry name" value="6hp_glycosidase-like_sf"/>
</dbReference>
<gene>
    <name evidence="4" type="ORF">C8P68_1087</name>
</gene>
<evidence type="ECO:0000256" key="1">
    <source>
        <dbReference type="SAM" id="SignalP"/>
    </source>
</evidence>
<dbReference type="Pfam" id="PF22124">
    <property type="entry name" value="Glyco_hydro_95_cat"/>
    <property type="match status" value="1"/>
</dbReference>
<dbReference type="GO" id="GO:0004560">
    <property type="term" value="F:alpha-L-fucosidase activity"/>
    <property type="evidence" value="ECO:0007669"/>
    <property type="project" value="TreeGrafter"/>
</dbReference>
<dbReference type="InterPro" id="IPR043757">
    <property type="entry name" value="DUF5703_N"/>
</dbReference>
<dbReference type="InterPro" id="IPR008928">
    <property type="entry name" value="6-hairpin_glycosidase_sf"/>
</dbReference>